<reference evidence="2 3" key="1">
    <citation type="submission" date="2020-08" db="EMBL/GenBank/DDBJ databases">
        <title>A Genomic Blueprint of the Chicken Gut Microbiome.</title>
        <authorList>
            <person name="Gilroy R."/>
            <person name="Ravi A."/>
            <person name="Getino M."/>
            <person name="Pursley I."/>
            <person name="Horton D.L."/>
            <person name="Alikhan N.-F."/>
            <person name="Baker D."/>
            <person name="Gharbi K."/>
            <person name="Hall N."/>
            <person name="Watson M."/>
            <person name="Adriaenssens E.M."/>
            <person name="Foster-Nyarko E."/>
            <person name="Jarju S."/>
            <person name="Secka A."/>
            <person name="Antonio M."/>
            <person name="Oren A."/>
            <person name="Chaudhuri R."/>
            <person name="La Ragione R.M."/>
            <person name="Hildebrand F."/>
            <person name="Pallen M.J."/>
        </authorList>
    </citation>
    <scope>NUCLEOTIDE SEQUENCE [LARGE SCALE GENOMIC DNA]</scope>
    <source>
        <strain evidence="2 3">Sa2CUA8</strain>
    </source>
</reference>
<dbReference type="InterPro" id="IPR000073">
    <property type="entry name" value="AB_hydrolase_1"/>
</dbReference>
<dbReference type="PANTHER" id="PTHR43433">
    <property type="entry name" value="HYDROLASE, ALPHA/BETA FOLD FAMILY PROTEIN"/>
    <property type="match status" value="1"/>
</dbReference>
<dbReference type="Pfam" id="PF12697">
    <property type="entry name" value="Abhydrolase_6"/>
    <property type="match status" value="1"/>
</dbReference>
<protein>
    <submittedName>
        <fullName evidence="2">Alpha/beta hydrolase</fullName>
    </submittedName>
</protein>
<feature type="domain" description="AB hydrolase-1" evidence="1">
    <location>
        <begin position="57"/>
        <end position="296"/>
    </location>
</feature>
<name>A0ABR8V475_9CELL</name>
<evidence type="ECO:0000313" key="3">
    <source>
        <dbReference type="Proteomes" id="UP000633601"/>
    </source>
</evidence>
<accession>A0ABR8V475</accession>
<dbReference type="EMBL" id="JACSQE010000010">
    <property type="protein sequence ID" value="MBD7999467.1"/>
    <property type="molecule type" value="Genomic_DNA"/>
</dbReference>
<dbReference type="InterPro" id="IPR050471">
    <property type="entry name" value="AB_hydrolase"/>
</dbReference>
<dbReference type="InterPro" id="IPR029058">
    <property type="entry name" value="AB_hydrolase_fold"/>
</dbReference>
<evidence type="ECO:0000313" key="2">
    <source>
        <dbReference type="EMBL" id="MBD7999467.1"/>
    </source>
</evidence>
<dbReference type="RefSeq" id="WP_191791138.1">
    <property type="nucleotide sequence ID" value="NZ_JACSQE010000010.1"/>
</dbReference>
<dbReference type="PANTHER" id="PTHR43433:SF5">
    <property type="entry name" value="AB HYDROLASE-1 DOMAIN-CONTAINING PROTEIN"/>
    <property type="match status" value="1"/>
</dbReference>
<dbReference type="GO" id="GO:0016787">
    <property type="term" value="F:hydrolase activity"/>
    <property type="evidence" value="ECO:0007669"/>
    <property type="project" value="UniProtKB-KW"/>
</dbReference>
<keyword evidence="3" id="KW-1185">Reference proteome</keyword>
<comment type="caution">
    <text evidence="2">The sequence shown here is derived from an EMBL/GenBank/DDBJ whole genome shotgun (WGS) entry which is preliminary data.</text>
</comment>
<dbReference type="Gene3D" id="3.40.50.1820">
    <property type="entry name" value="alpha/beta hydrolase"/>
    <property type="match status" value="1"/>
</dbReference>
<sequence>MSAGTVRGTGRVRAGAPFSVLPVPDGVTPLVLDLAVGPVSAFRADVPGGVPARGVALVVPGFTGSKEDHRLLLPLLAANGYDAWSYSQRGQGDSVAPEGVDAYGLDDFTGDALEVAEIVRDVTGARDLHLVGHSFGGVVAGAAAIRDPRPFADLTMLCSGPRGWAGRKDAERARLVGAGGVVDLWTLDNAELSRRIEVRPAVLDALDAETRFLRDRSIATSVDNLLGAIDVLEDPTDLTPGLAATGLPVLVAHGVDDAAWPQEWQYDMAGRLGGRYAVIDGAGHLPNIENPDATAALLADFWAGRPPGPPGPQGGS</sequence>
<dbReference type="SUPFAM" id="SSF53474">
    <property type="entry name" value="alpha/beta-Hydrolases"/>
    <property type="match status" value="1"/>
</dbReference>
<evidence type="ECO:0000259" key="1">
    <source>
        <dbReference type="Pfam" id="PF12697"/>
    </source>
</evidence>
<organism evidence="2 3">
    <name type="scientific">Oerskovia gallyi</name>
    <dbReference type="NCBI Taxonomy" id="2762226"/>
    <lineage>
        <taxon>Bacteria</taxon>
        <taxon>Bacillati</taxon>
        <taxon>Actinomycetota</taxon>
        <taxon>Actinomycetes</taxon>
        <taxon>Micrococcales</taxon>
        <taxon>Cellulomonadaceae</taxon>
        <taxon>Oerskovia</taxon>
    </lineage>
</organism>
<dbReference type="Proteomes" id="UP000633601">
    <property type="component" value="Unassembled WGS sequence"/>
</dbReference>
<proteinExistence type="predicted"/>
<keyword evidence="2" id="KW-0378">Hydrolase</keyword>
<gene>
    <name evidence="2" type="ORF">H9640_12975</name>
</gene>